<keyword evidence="3 7" id="KW-0812">Transmembrane</keyword>
<sequence length="623" mass="69421">MWVFFVAAGSCLLVAMVLVLLVMPMNGVDWLVRIDVGVAWVAALSTLLLVPADVSHTLQGEHPTALRVGWQVSYWYGFIAMFTFLPIHQEYSNSGHFKFRDRMWSAVKSNLYFYLVVTVLGTAGLLFLLFTGRLAFQNVVGFCIALSNAFGLIAGIFLMGYGLVAIPSTCIQANLTLKAHRRLSTSLGVADSTGQQFRRNDPLRKYVDQILVTADDARKECPANPEDGSGDNTDYFDILDLGNLRRQLRTSLEDFRRERALYINVVKSHLETEDVAKNLPKPGHAFESSTHRPIPTWLAHLEWWWRCYLQSWAYRGLAVFTAALSAAIVLAEATIPPSIPNLSLFSLLLHRISADSDKGDEVPTQLTTFALLAYPCMAAYYALYRLGRFSFYRLIPGHTNAYSLLANALLMCRFAAPLAFNFMAAIAIPVSKYADYADVEDTVFYEQFGKIMMEQPVIGTSFTTFAPLLIIPYTALLVFNVFNRVASFFTWGDSSGEADDDWEARDARTAEGMRLLKLEAQAHKDGQEPGSALLSVTGGPEEGLDEALLPQPSKGGGGKGRRSWWSFSGSTEQDVLVRLLDSDGRPARDRHSNQDAQRPSNVGPNGWWVTNTWNFRLHLLDDC</sequence>
<comment type="subcellular location">
    <subcellularLocation>
        <location evidence="1">Membrane</location>
        <topology evidence="1">Multi-pass membrane protein</topology>
    </subcellularLocation>
</comment>
<evidence type="ECO:0000256" key="6">
    <source>
        <dbReference type="SAM" id="MobiDB-lite"/>
    </source>
</evidence>
<feature type="transmembrane region" description="Helical" evidence="7">
    <location>
        <begin position="312"/>
        <end position="335"/>
    </location>
</feature>
<feature type="transmembrane region" description="Helical" evidence="7">
    <location>
        <begin position="462"/>
        <end position="482"/>
    </location>
</feature>
<evidence type="ECO:0000256" key="7">
    <source>
        <dbReference type="SAM" id="Phobius"/>
    </source>
</evidence>
<feature type="region of interest" description="Disordered" evidence="6">
    <location>
        <begin position="523"/>
        <end position="566"/>
    </location>
</feature>
<dbReference type="Proteomes" id="UP001485043">
    <property type="component" value="Unassembled WGS sequence"/>
</dbReference>
<feature type="transmembrane region" description="Helical" evidence="7">
    <location>
        <begin position="111"/>
        <end position="130"/>
    </location>
</feature>
<feature type="transmembrane region" description="Helical" evidence="7">
    <location>
        <begin position="72"/>
        <end position="91"/>
    </location>
</feature>
<protein>
    <submittedName>
        <fullName evidence="8">Uncharacterized protein</fullName>
    </submittedName>
</protein>
<organism evidence="8 9">
    <name type="scientific">Apatococcus fuscideae</name>
    <dbReference type="NCBI Taxonomy" id="2026836"/>
    <lineage>
        <taxon>Eukaryota</taxon>
        <taxon>Viridiplantae</taxon>
        <taxon>Chlorophyta</taxon>
        <taxon>core chlorophytes</taxon>
        <taxon>Trebouxiophyceae</taxon>
        <taxon>Chlorellales</taxon>
        <taxon>Chlorellaceae</taxon>
        <taxon>Apatococcus</taxon>
    </lineage>
</organism>
<dbReference type="GO" id="GO:0016020">
    <property type="term" value="C:membrane"/>
    <property type="evidence" value="ECO:0007669"/>
    <property type="project" value="UniProtKB-SubCell"/>
</dbReference>
<comment type="caution">
    <text evidence="8">The sequence shown here is derived from an EMBL/GenBank/DDBJ whole genome shotgun (WGS) entry which is preliminary data.</text>
</comment>
<comment type="similarity">
    <text evidence="2">Belongs to the LIMR family.</text>
</comment>
<dbReference type="AlphaFoldDB" id="A0AAW1T4J6"/>
<dbReference type="EMBL" id="JALJOV010000380">
    <property type="protein sequence ID" value="KAK9864210.1"/>
    <property type="molecule type" value="Genomic_DNA"/>
</dbReference>
<feature type="compositionally biased region" description="Polar residues" evidence="6">
    <location>
        <begin position="594"/>
        <end position="605"/>
    </location>
</feature>
<feature type="transmembrane region" description="Helical" evidence="7">
    <location>
        <begin position="30"/>
        <end position="52"/>
    </location>
</feature>
<reference evidence="8 9" key="1">
    <citation type="journal article" date="2024" name="Nat. Commun.">
        <title>Phylogenomics reveals the evolutionary origins of lichenization in chlorophyte algae.</title>
        <authorList>
            <person name="Puginier C."/>
            <person name="Libourel C."/>
            <person name="Otte J."/>
            <person name="Skaloud P."/>
            <person name="Haon M."/>
            <person name="Grisel S."/>
            <person name="Petersen M."/>
            <person name="Berrin J.G."/>
            <person name="Delaux P.M."/>
            <person name="Dal Grande F."/>
            <person name="Keller J."/>
        </authorList>
    </citation>
    <scope>NUCLEOTIDE SEQUENCE [LARGE SCALE GENOMIC DNA]</scope>
    <source>
        <strain evidence="8 9">SAG 2523</strain>
    </source>
</reference>
<evidence type="ECO:0000313" key="8">
    <source>
        <dbReference type="EMBL" id="KAK9864210.1"/>
    </source>
</evidence>
<evidence type="ECO:0000256" key="4">
    <source>
        <dbReference type="ARBA" id="ARBA00022989"/>
    </source>
</evidence>
<evidence type="ECO:0000256" key="1">
    <source>
        <dbReference type="ARBA" id="ARBA00004141"/>
    </source>
</evidence>
<name>A0AAW1T4J6_9CHLO</name>
<evidence type="ECO:0000256" key="3">
    <source>
        <dbReference type="ARBA" id="ARBA00022692"/>
    </source>
</evidence>
<dbReference type="Pfam" id="PF04791">
    <property type="entry name" value="LMBR1"/>
    <property type="match status" value="1"/>
</dbReference>
<feature type="compositionally biased region" description="Basic and acidic residues" evidence="6">
    <location>
        <begin position="584"/>
        <end position="593"/>
    </location>
</feature>
<feature type="transmembrane region" description="Helical" evidence="7">
    <location>
        <begin position="366"/>
        <end position="383"/>
    </location>
</feature>
<keyword evidence="5 7" id="KW-0472">Membrane</keyword>
<keyword evidence="4 7" id="KW-1133">Transmembrane helix</keyword>
<dbReference type="InterPro" id="IPR006876">
    <property type="entry name" value="LMBR1-like_membr_prot"/>
</dbReference>
<feature type="transmembrane region" description="Helical" evidence="7">
    <location>
        <begin position="136"/>
        <end position="158"/>
    </location>
</feature>
<evidence type="ECO:0000256" key="5">
    <source>
        <dbReference type="ARBA" id="ARBA00023136"/>
    </source>
</evidence>
<dbReference type="PANTHER" id="PTHR21355:SF0">
    <property type="entry name" value="G-PROTEIN COUPLED RECEPTOR-ASSOCIATED PROTEIN LMBRD2"/>
    <property type="match status" value="1"/>
</dbReference>
<accession>A0AAW1T4J6</accession>
<keyword evidence="9" id="KW-1185">Reference proteome</keyword>
<evidence type="ECO:0000313" key="9">
    <source>
        <dbReference type="Proteomes" id="UP001485043"/>
    </source>
</evidence>
<evidence type="ECO:0000256" key="2">
    <source>
        <dbReference type="ARBA" id="ARBA00010487"/>
    </source>
</evidence>
<feature type="region of interest" description="Disordered" evidence="6">
    <location>
        <begin position="584"/>
        <end position="605"/>
    </location>
</feature>
<dbReference type="PANTHER" id="PTHR21355">
    <property type="entry name" value="G-PROTEIN COUPLED RECEPTOR-ASSOCIATED PROTEIN LMBRD2"/>
    <property type="match status" value="1"/>
</dbReference>
<feature type="transmembrane region" description="Helical" evidence="7">
    <location>
        <begin position="6"/>
        <end position="23"/>
    </location>
</feature>
<gene>
    <name evidence="8" type="ORF">WJX84_004222</name>
</gene>
<proteinExistence type="inferred from homology"/>
<feature type="transmembrane region" description="Helical" evidence="7">
    <location>
        <begin position="404"/>
        <end position="428"/>
    </location>
</feature>
<dbReference type="InterPro" id="IPR051584">
    <property type="entry name" value="GPCR-associated_LMBR1"/>
</dbReference>